<accession>A0A9W7GLM6</accession>
<dbReference type="Proteomes" id="UP001165065">
    <property type="component" value="Unassembled WGS sequence"/>
</dbReference>
<evidence type="ECO:0000313" key="2">
    <source>
        <dbReference type="EMBL" id="GMI47984.1"/>
    </source>
</evidence>
<dbReference type="EMBL" id="BRYA01000367">
    <property type="protein sequence ID" value="GMI47984.1"/>
    <property type="molecule type" value="Genomic_DNA"/>
</dbReference>
<organism evidence="2 3">
    <name type="scientific">Triparma columacea</name>
    <dbReference type="NCBI Taxonomy" id="722753"/>
    <lineage>
        <taxon>Eukaryota</taxon>
        <taxon>Sar</taxon>
        <taxon>Stramenopiles</taxon>
        <taxon>Ochrophyta</taxon>
        <taxon>Bolidophyceae</taxon>
        <taxon>Parmales</taxon>
        <taxon>Triparmaceae</taxon>
        <taxon>Triparma</taxon>
    </lineage>
</organism>
<feature type="compositionally biased region" description="Low complexity" evidence="1">
    <location>
        <begin position="62"/>
        <end position="73"/>
    </location>
</feature>
<evidence type="ECO:0000313" key="3">
    <source>
        <dbReference type="Proteomes" id="UP001165065"/>
    </source>
</evidence>
<dbReference type="OrthoDB" id="47760at2759"/>
<feature type="region of interest" description="Disordered" evidence="1">
    <location>
        <begin position="45"/>
        <end position="117"/>
    </location>
</feature>
<protein>
    <submittedName>
        <fullName evidence="2">Uncharacterized protein</fullName>
    </submittedName>
</protein>
<feature type="compositionally biased region" description="Basic and acidic residues" evidence="1">
    <location>
        <begin position="45"/>
        <end position="58"/>
    </location>
</feature>
<gene>
    <name evidence="2" type="ORF">TrCOL_g6325</name>
</gene>
<comment type="caution">
    <text evidence="2">The sequence shown here is derived from an EMBL/GenBank/DDBJ whole genome shotgun (WGS) entry which is preliminary data.</text>
</comment>
<evidence type="ECO:0000256" key="1">
    <source>
        <dbReference type="SAM" id="MobiDB-lite"/>
    </source>
</evidence>
<dbReference type="AlphaFoldDB" id="A0A9W7GLM6"/>
<feature type="compositionally biased region" description="Low complexity" evidence="1">
    <location>
        <begin position="80"/>
        <end position="100"/>
    </location>
</feature>
<sequence length="199" mass="22007">MSSINLREKYLLSLGFVPASSSSHVQRIAIPQSCLGDVKIRIEPLKSDHNPDMDDSCHSDVSTASSTSTETIPSSPPSPSSTHSILSSSPPISIPVPTRSAPKHKKRSRSGIVKSSKLNHPTISFNESVKVLPIPLRHEYSSRIRSQMYSNAEELYRNAHRNTREFMSEGWSLEGVVEEEGMIAWGGELIHPVHLISQR</sequence>
<proteinExistence type="predicted"/>
<keyword evidence="3" id="KW-1185">Reference proteome</keyword>
<reference evidence="3" key="1">
    <citation type="journal article" date="2023" name="Commun. Biol.">
        <title>Genome analysis of Parmales, the sister group of diatoms, reveals the evolutionary specialization of diatoms from phago-mixotrophs to photoautotrophs.</title>
        <authorList>
            <person name="Ban H."/>
            <person name="Sato S."/>
            <person name="Yoshikawa S."/>
            <person name="Yamada K."/>
            <person name="Nakamura Y."/>
            <person name="Ichinomiya M."/>
            <person name="Sato N."/>
            <person name="Blanc-Mathieu R."/>
            <person name="Endo H."/>
            <person name="Kuwata A."/>
            <person name="Ogata H."/>
        </authorList>
    </citation>
    <scope>NUCLEOTIDE SEQUENCE [LARGE SCALE GENOMIC DNA]</scope>
</reference>
<name>A0A9W7GLM6_9STRA</name>